<comment type="caution">
    <text evidence="2">The sequence shown here is derived from an EMBL/GenBank/DDBJ whole genome shotgun (WGS) entry which is preliminary data.</text>
</comment>
<dbReference type="InterPro" id="IPR032466">
    <property type="entry name" value="Metal_Hydrolase"/>
</dbReference>
<dbReference type="SUPFAM" id="SSF51556">
    <property type="entry name" value="Metallo-dependent hydrolases"/>
    <property type="match status" value="1"/>
</dbReference>
<gene>
    <name evidence="2" type="ORF">GFB56_06315</name>
</gene>
<evidence type="ECO:0000313" key="2">
    <source>
        <dbReference type="EMBL" id="MBM3090425.1"/>
    </source>
</evidence>
<dbReference type="InterPro" id="IPR011059">
    <property type="entry name" value="Metal-dep_hydrolase_composite"/>
</dbReference>
<name>A0AAW4FL41_9HYPH</name>
<dbReference type="PANTHER" id="PTHR32027">
    <property type="entry name" value="CYTOSINE DEAMINASE"/>
    <property type="match status" value="1"/>
</dbReference>
<protein>
    <submittedName>
        <fullName evidence="2">Amidohydrolase family protein</fullName>
    </submittedName>
</protein>
<evidence type="ECO:0000259" key="1">
    <source>
        <dbReference type="Pfam" id="PF07969"/>
    </source>
</evidence>
<accession>A0AAW4FL41</accession>
<keyword evidence="3" id="KW-1185">Reference proteome</keyword>
<feature type="domain" description="Amidohydrolase 3" evidence="1">
    <location>
        <begin position="187"/>
        <end position="395"/>
    </location>
</feature>
<organism evidence="2 3">
    <name type="scientific">Ensifer canadensis</name>
    <dbReference type="NCBI Taxonomy" id="555315"/>
    <lineage>
        <taxon>Bacteria</taxon>
        <taxon>Pseudomonadati</taxon>
        <taxon>Pseudomonadota</taxon>
        <taxon>Alphaproteobacteria</taxon>
        <taxon>Hyphomicrobiales</taxon>
        <taxon>Rhizobiaceae</taxon>
        <taxon>Sinorhizobium/Ensifer group</taxon>
        <taxon>Ensifer</taxon>
    </lineage>
</organism>
<proteinExistence type="predicted"/>
<dbReference type="EMBL" id="WXFA01000003">
    <property type="protein sequence ID" value="MBM3090425.1"/>
    <property type="molecule type" value="Genomic_DNA"/>
</dbReference>
<dbReference type="Proteomes" id="UP000744980">
    <property type="component" value="Unassembled WGS sequence"/>
</dbReference>
<dbReference type="InterPro" id="IPR013108">
    <property type="entry name" value="Amidohydro_3"/>
</dbReference>
<feature type="domain" description="Amidohydrolase 3" evidence="1">
    <location>
        <begin position="62"/>
        <end position="145"/>
    </location>
</feature>
<evidence type="ECO:0000313" key="3">
    <source>
        <dbReference type="Proteomes" id="UP000744980"/>
    </source>
</evidence>
<dbReference type="CDD" id="cd01293">
    <property type="entry name" value="Bact_CD"/>
    <property type="match status" value="1"/>
</dbReference>
<dbReference type="RefSeq" id="WP_255569795.1">
    <property type="nucleotide sequence ID" value="NZ_CP083374.1"/>
</dbReference>
<dbReference type="SUPFAM" id="SSF51338">
    <property type="entry name" value="Composite domain of metallo-dependent hydrolases"/>
    <property type="match status" value="1"/>
</dbReference>
<dbReference type="Gene3D" id="2.30.40.10">
    <property type="entry name" value="Urease, subunit C, domain 1"/>
    <property type="match status" value="1"/>
</dbReference>
<dbReference type="PANTHER" id="PTHR32027:SF9">
    <property type="entry name" value="BLL3847 PROTEIN"/>
    <property type="match status" value="1"/>
</dbReference>
<dbReference type="InterPro" id="IPR052349">
    <property type="entry name" value="Metallo-hydrolase_Enzymes"/>
</dbReference>
<dbReference type="GO" id="GO:0016814">
    <property type="term" value="F:hydrolase activity, acting on carbon-nitrogen (but not peptide) bonds, in cyclic amidines"/>
    <property type="evidence" value="ECO:0007669"/>
    <property type="project" value="TreeGrafter"/>
</dbReference>
<sequence length="436" mass="46635">MARDNSIASLANLAAGQSFALTGGTIIHDDGTQSISDIIVGADGRFVVVEPFLNTISCSACVDISGMLVSPGFVDAHQHLDKTGVLRFTPNPSGTLQGAREAFAKYARTAGPDDIYKRATRTVERCLSRGTTAIRSHINVDKDAGFDGIETLAGIRDGAKDRITLQLVAFMTPHPGQDFDWLGQNIDGAVALADAVGGTPAVSEDPPRYLDILFSAAVKAGKPVDLHLDEHLNASVHLIDAALDRVERFGMQGRTVFSHVSVLSALPRRKFESIVERILALDVGVVTLPAANLYLQGRDYEMLPPRGLTRVAELHRAGITIATASDNIQDPFVPTGSGDMLEIARWTLLAGHLRGDELAAAHRMITTAPARLMGLGKDYGLRAGARADFVVTDCLDTDTLIAGGPDQAFVFSRGRLVSETTTALMRVENSRLKEDA</sequence>
<reference evidence="2 3" key="1">
    <citation type="submission" date="2020-01" db="EMBL/GenBank/DDBJ databases">
        <title>Draft genome assembly of Ensifer adhaerens T173.</title>
        <authorList>
            <person name="Craig J.E."/>
            <person name="Stinchcombe J.R."/>
        </authorList>
    </citation>
    <scope>NUCLEOTIDE SEQUENCE [LARGE SCALE GENOMIC DNA]</scope>
    <source>
        <strain evidence="2 3">T173</strain>
    </source>
</reference>
<dbReference type="Pfam" id="PF07969">
    <property type="entry name" value="Amidohydro_3"/>
    <property type="match status" value="2"/>
</dbReference>
<dbReference type="AlphaFoldDB" id="A0AAW4FL41"/>
<dbReference type="Gene3D" id="3.20.20.140">
    <property type="entry name" value="Metal-dependent hydrolases"/>
    <property type="match status" value="1"/>
</dbReference>